<evidence type="ECO:0000259" key="2">
    <source>
        <dbReference type="Pfam" id="PF03816"/>
    </source>
</evidence>
<dbReference type="Gene3D" id="3.40.630.190">
    <property type="entry name" value="LCP protein"/>
    <property type="match status" value="1"/>
</dbReference>
<proteinExistence type="inferred from homology"/>
<accession>A0ABP8WXX3</accession>
<dbReference type="PANTHER" id="PTHR33392:SF6">
    <property type="entry name" value="POLYISOPRENYL-TEICHOIC ACID--PEPTIDOGLYCAN TEICHOIC ACID TRANSFERASE TAGU"/>
    <property type="match status" value="1"/>
</dbReference>
<comment type="caution">
    <text evidence="3">The sequence shown here is derived from an EMBL/GenBank/DDBJ whole genome shotgun (WGS) entry which is preliminary data.</text>
</comment>
<dbReference type="Proteomes" id="UP001499974">
    <property type="component" value="Unassembled WGS sequence"/>
</dbReference>
<dbReference type="Pfam" id="PF03816">
    <property type="entry name" value="LytR_cpsA_psr"/>
    <property type="match status" value="1"/>
</dbReference>
<evidence type="ECO:0000256" key="1">
    <source>
        <dbReference type="ARBA" id="ARBA00006068"/>
    </source>
</evidence>
<protein>
    <recommendedName>
        <fullName evidence="2">Cell envelope-related transcriptional attenuator domain-containing protein</fullName>
    </recommendedName>
</protein>
<dbReference type="NCBIfam" id="TIGR00350">
    <property type="entry name" value="lytR_cpsA_psr"/>
    <property type="match status" value="1"/>
</dbReference>
<sequence>MTLHRPGAPRTHRRRGSRVVLLGVALVTLAAAAYLAVVPGVAWTNVTRVDAEPDGPRPADQPGTTYLLVGLDSRSDLSSADRRRLGTGNGDGGNRADTVMLLHVGAGPALLLSVPRASLVDVPGHGTSMINAAYAYGGAPLLVQTVEAATGVRVDHYVEVGLGGVVRSVDAVGGIVICPETRMDDARAGLHVDAGCARADGPTALAYARSRHAQRLDDLDRAAHQREVVSALADAALSPRTFVSPRRYWRVASGAVASVRVGDDVGPVAMARLAWALRHVDGDGGLTCGVPITDADVAVVHWDRERAAEMFALVQEDRVADLDESLCRRSGLATVTAGGAHPAPSRQQR</sequence>
<evidence type="ECO:0000313" key="3">
    <source>
        <dbReference type="EMBL" id="GAA4696521.1"/>
    </source>
</evidence>
<feature type="domain" description="Cell envelope-related transcriptional attenuator" evidence="2">
    <location>
        <begin position="95"/>
        <end position="235"/>
    </location>
</feature>
<dbReference type="PANTHER" id="PTHR33392">
    <property type="entry name" value="POLYISOPRENYL-TEICHOIC ACID--PEPTIDOGLYCAN TEICHOIC ACID TRANSFERASE TAGU"/>
    <property type="match status" value="1"/>
</dbReference>
<name>A0ABP8WXX3_9ACTN</name>
<keyword evidence="4" id="KW-1185">Reference proteome</keyword>
<evidence type="ECO:0000313" key="4">
    <source>
        <dbReference type="Proteomes" id="UP001499974"/>
    </source>
</evidence>
<gene>
    <name evidence="3" type="ORF">GCM10023349_10100</name>
</gene>
<dbReference type="EMBL" id="BAABKM010000002">
    <property type="protein sequence ID" value="GAA4696521.1"/>
    <property type="molecule type" value="Genomic_DNA"/>
</dbReference>
<reference evidence="4" key="1">
    <citation type="journal article" date="2019" name="Int. J. Syst. Evol. Microbiol.">
        <title>The Global Catalogue of Microorganisms (GCM) 10K type strain sequencing project: providing services to taxonomists for standard genome sequencing and annotation.</title>
        <authorList>
            <consortium name="The Broad Institute Genomics Platform"/>
            <consortium name="The Broad Institute Genome Sequencing Center for Infectious Disease"/>
            <person name="Wu L."/>
            <person name="Ma J."/>
        </authorList>
    </citation>
    <scope>NUCLEOTIDE SEQUENCE [LARGE SCALE GENOMIC DNA]</scope>
    <source>
        <strain evidence="4">JCM 18531</strain>
    </source>
</reference>
<organism evidence="3 4">
    <name type="scientific">Nocardioides conyzicola</name>
    <dbReference type="NCBI Taxonomy" id="1651781"/>
    <lineage>
        <taxon>Bacteria</taxon>
        <taxon>Bacillati</taxon>
        <taxon>Actinomycetota</taxon>
        <taxon>Actinomycetes</taxon>
        <taxon>Propionibacteriales</taxon>
        <taxon>Nocardioidaceae</taxon>
        <taxon>Nocardioides</taxon>
    </lineage>
</organism>
<comment type="similarity">
    <text evidence="1">Belongs to the LytR/CpsA/Psr (LCP) family.</text>
</comment>
<dbReference type="InterPro" id="IPR050922">
    <property type="entry name" value="LytR/CpsA/Psr_CW_biosynth"/>
</dbReference>
<dbReference type="InterPro" id="IPR004474">
    <property type="entry name" value="LytR_CpsA_psr"/>
</dbReference>
<dbReference type="RefSeq" id="WP_345519887.1">
    <property type="nucleotide sequence ID" value="NZ_BAABKM010000002.1"/>
</dbReference>